<dbReference type="GeneID" id="25383821"/>
<evidence type="ECO:0000256" key="1">
    <source>
        <dbReference type="SAM" id="MobiDB-lite"/>
    </source>
</evidence>
<dbReference type="Proteomes" id="UP000030744">
    <property type="component" value="Unassembled WGS sequence"/>
</dbReference>
<dbReference type="RefSeq" id="XP_013349553.1">
    <property type="nucleotide sequence ID" value="XM_013494099.1"/>
</dbReference>
<accession>U6JN54</accession>
<dbReference type="AlphaFoldDB" id="U6JN54"/>
<keyword evidence="3" id="KW-1185">Reference proteome</keyword>
<evidence type="ECO:0000313" key="2">
    <source>
        <dbReference type="EMBL" id="CDJ26975.1"/>
    </source>
</evidence>
<dbReference type="OrthoDB" id="348778at2759"/>
<reference evidence="2" key="1">
    <citation type="submission" date="2013-10" db="EMBL/GenBank/DDBJ databases">
        <title>Genomic analysis of the causative agents of coccidiosis in chickens.</title>
        <authorList>
            <person name="Reid A.J."/>
            <person name="Blake D."/>
            <person name="Billington K."/>
            <person name="Browne H."/>
            <person name="Dunn M."/>
            <person name="Hung S."/>
            <person name="Kawahara F."/>
            <person name="Miranda-Saavedra D."/>
            <person name="Mourier T."/>
            <person name="Nagra H."/>
            <person name="Otto T.D."/>
            <person name="Rawlings N."/>
            <person name="Sanchez A."/>
            <person name="Sanders M."/>
            <person name="Subramaniam C."/>
            <person name="Tay Y."/>
            <person name="Dear P."/>
            <person name="Doerig C."/>
            <person name="Gruber A."/>
            <person name="Parkinson J."/>
            <person name="Shirley M."/>
            <person name="Wan K.L."/>
            <person name="Berriman M."/>
            <person name="Tomley F."/>
            <person name="Pain A."/>
        </authorList>
    </citation>
    <scope>NUCLEOTIDE SEQUENCE [LARGE SCALE GENOMIC DNA]</scope>
    <source>
        <strain evidence="2">Houghton</strain>
    </source>
</reference>
<name>U6JN54_9EIME</name>
<feature type="compositionally biased region" description="Low complexity" evidence="1">
    <location>
        <begin position="113"/>
        <end position="146"/>
    </location>
</feature>
<sequence length="240" mass="25479">MLSNTELEALAEAVAEGVANSTTYGLRSSLNPLAAAAAAARAFFLSPFSVSLQEIKSLPAVAQLVDPLNLLQLKQQLAALQQQKGRSNKPREEDELQQQQQQQQQLREEENTSPAAADVSESAAANRSSSSPSAAATAAAAAAAAAADDEEDSSPFSPPPQRFNRTTPLGLFQGAAEQLYFLQWALTNPLSMFEWKAEVYRQCLLQTKGDTNACSSRLAVDPAAVSLGGVNSPWMPSSTL</sequence>
<proteinExistence type="predicted"/>
<feature type="region of interest" description="Disordered" evidence="1">
    <location>
        <begin position="82"/>
        <end position="167"/>
    </location>
</feature>
<organism evidence="2 3">
    <name type="scientific">Eimeria mitis</name>
    <dbReference type="NCBI Taxonomy" id="44415"/>
    <lineage>
        <taxon>Eukaryota</taxon>
        <taxon>Sar</taxon>
        <taxon>Alveolata</taxon>
        <taxon>Apicomplexa</taxon>
        <taxon>Conoidasida</taxon>
        <taxon>Coccidia</taxon>
        <taxon>Eucoccidiorida</taxon>
        <taxon>Eimeriorina</taxon>
        <taxon>Eimeriidae</taxon>
        <taxon>Eimeria</taxon>
    </lineage>
</organism>
<evidence type="ECO:0000313" key="3">
    <source>
        <dbReference type="Proteomes" id="UP000030744"/>
    </source>
</evidence>
<dbReference type="VEuPathDB" id="ToxoDB:EMH_0099090"/>
<dbReference type="EMBL" id="HG678613">
    <property type="protein sequence ID" value="CDJ26975.1"/>
    <property type="molecule type" value="Genomic_DNA"/>
</dbReference>
<protein>
    <submittedName>
        <fullName evidence="2">Uncharacterized protein</fullName>
    </submittedName>
</protein>
<reference evidence="2" key="2">
    <citation type="submission" date="2013-10" db="EMBL/GenBank/DDBJ databases">
        <authorList>
            <person name="Aslett M."/>
        </authorList>
    </citation>
    <scope>NUCLEOTIDE SEQUENCE [LARGE SCALE GENOMIC DNA]</scope>
    <source>
        <strain evidence="2">Houghton</strain>
    </source>
</reference>
<gene>
    <name evidence="2" type="ORF">EMH_0099090</name>
</gene>